<gene>
    <name evidence="1" type="ORF">METZ01_LOCUS291551</name>
</gene>
<dbReference type="AlphaFoldDB" id="A0A382LTP4"/>
<protein>
    <submittedName>
        <fullName evidence="1">Uncharacterized protein</fullName>
    </submittedName>
</protein>
<organism evidence="1">
    <name type="scientific">marine metagenome</name>
    <dbReference type="NCBI Taxonomy" id="408172"/>
    <lineage>
        <taxon>unclassified sequences</taxon>
        <taxon>metagenomes</taxon>
        <taxon>ecological metagenomes</taxon>
    </lineage>
</organism>
<proteinExistence type="predicted"/>
<sequence length="250" mass="28350">MKKFIRYLVFLSLISFSYVAYSDNHMPRTYAMEGYQCNLADGKGLDDVLRVASKWDKWADSNYSVPYAAWVMTPFYQTKSDFGFDLGWLGFSTNWQTLGQAQDEWMAKGQRLQAEFNSVSPCDNHVAYWVWTQRAAKETTPNGYLTVRGCNNNEATTLEQINSASAKRNEYLDSLGEDSAIYVWFAGAGSPLENTYDYLEVWASATMKEWGKAPDAWLSGNPDPSGLSDLRECDTPRVYYSQYVGGKTVE</sequence>
<reference evidence="1" key="1">
    <citation type="submission" date="2018-05" db="EMBL/GenBank/DDBJ databases">
        <authorList>
            <person name="Lanie J.A."/>
            <person name="Ng W.-L."/>
            <person name="Kazmierczak K.M."/>
            <person name="Andrzejewski T.M."/>
            <person name="Davidsen T.M."/>
            <person name="Wayne K.J."/>
            <person name="Tettelin H."/>
            <person name="Glass J.I."/>
            <person name="Rusch D."/>
            <person name="Podicherti R."/>
            <person name="Tsui H.-C.T."/>
            <person name="Winkler M.E."/>
        </authorList>
    </citation>
    <scope>NUCLEOTIDE SEQUENCE</scope>
</reference>
<name>A0A382LTP4_9ZZZZ</name>
<evidence type="ECO:0000313" key="1">
    <source>
        <dbReference type="EMBL" id="SVC38697.1"/>
    </source>
</evidence>
<dbReference type="EMBL" id="UINC01088460">
    <property type="protein sequence ID" value="SVC38697.1"/>
    <property type="molecule type" value="Genomic_DNA"/>
</dbReference>
<accession>A0A382LTP4</accession>